<sequence length="610" mass="68798">MRPFGRPLTILNILDSLGKFDGKYNEGYLLGYSTSSKAFRVYNKRTKRVEENLHINFLEDQPNVTGTGPNWMFDLDFLTNSMNYIPVSVENQVNVDAGTQDSYVAGSSGKDKGPTQEYILLPLQPHRTRIPIEDVAPAAHEKPSESSPKDNDIQDSEDVIDKEGQHQMPEDEQVLHDELEKMVTQELTAKAMDDVSRQAFEEEKRRIASQKKAAQATSHICYNDRFHIDSTANTSYVSATRTSTGANAGESSFIYLRVKLPIDASTLPNADLLIDPNMRDLEDASDTLPNDGIFNGAYDDDVGGQFKLQKFWVLLICILEKGIGTKWALAGIRRDERSICCKYKSTGCYAQGFRIGGSSLGTIEEEMSSMGELIFFLGLQVKQQPDGIFISQDKSMIGSLMYLTASRPDIMFVICACARFQVTPKASHLNAVKRIFRYLKHQPKLGLWYPKDSPFELEAYSDSDYRGAILDKKSTTGGCQILGRRLISWQCKKQTIMANSTTKEKYVAAANCCGQVLWIQNQMMDYGFNFLNTKIYIDNKSTISVIKNPVAYSRTKHIEIRFHFIRDCYEKRLIEVIKIHTDSNVADLLTKGFDVTRFNFLVVSIGLLNL</sequence>
<organism evidence="2 3">
    <name type="scientific">Tanacetum coccineum</name>
    <dbReference type="NCBI Taxonomy" id="301880"/>
    <lineage>
        <taxon>Eukaryota</taxon>
        <taxon>Viridiplantae</taxon>
        <taxon>Streptophyta</taxon>
        <taxon>Embryophyta</taxon>
        <taxon>Tracheophyta</taxon>
        <taxon>Spermatophyta</taxon>
        <taxon>Magnoliopsida</taxon>
        <taxon>eudicotyledons</taxon>
        <taxon>Gunneridae</taxon>
        <taxon>Pentapetalae</taxon>
        <taxon>asterids</taxon>
        <taxon>campanulids</taxon>
        <taxon>Asterales</taxon>
        <taxon>Asteraceae</taxon>
        <taxon>Asteroideae</taxon>
        <taxon>Anthemideae</taxon>
        <taxon>Anthemidinae</taxon>
        <taxon>Tanacetum</taxon>
    </lineage>
</organism>
<dbReference type="InterPro" id="IPR043502">
    <property type="entry name" value="DNA/RNA_pol_sf"/>
</dbReference>
<dbReference type="CDD" id="cd09272">
    <property type="entry name" value="RNase_HI_RT_Ty1"/>
    <property type="match status" value="1"/>
</dbReference>
<dbReference type="PANTHER" id="PTHR11439:SF495">
    <property type="entry name" value="REVERSE TRANSCRIPTASE, RNA-DEPENDENT DNA POLYMERASE-RELATED"/>
    <property type="match status" value="1"/>
</dbReference>
<dbReference type="Pfam" id="PF25597">
    <property type="entry name" value="SH3_retrovirus"/>
    <property type="match status" value="1"/>
</dbReference>
<gene>
    <name evidence="2" type="ORF">Tco_0843629</name>
</gene>
<accession>A0ABQ5B4U1</accession>
<reference evidence="2" key="1">
    <citation type="journal article" date="2022" name="Int. J. Mol. Sci.">
        <title>Draft Genome of Tanacetum Coccineum: Genomic Comparison of Closely Related Tanacetum-Family Plants.</title>
        <authorList>
            <person name="Yamashiro T."/>
            <person name="Shiraishi A."/>
            <person name="Nakayama K."/>
            <person name="Satake H."/>
        </authorList>
    </citation>
    <scope>NUCLEOTIDE SEQUENCE</scope>
</reference>
<dbReference type="EMBL" id="BQNB010012887">
    <property type="protein sequence ID" value="GJT09167.1"/>
    <property type="molecule type" value="Genomic_DNA"/>
</dbReference>
<protein>
    <recommendedName>
        <fullName evidence="1">Retroviral polymerase SH3-like domain-containing protein</fullName>
    </recommendedName>
</protein>
<reference evidence="2" key="2">
    <citation type="submission" date="2022-01" db="EMBL/GenBank/DDBJ databases">
        <authorList>
            <person name="Yamashiro T."/>
            <person name="Shiraishi A."/>
            <person name="Satake H."/>
            <person name="Nakayama K."/>
        </authorList>
    </citation>
    <scope>NUCLEOTIDE SEQUENCE</scope>
</reference>
<evidence type="ECO:0000313" key="3">
    <source>
        <dbReference type="Proteomes" id="UP001151760"/>
    </source>
</evidence>
<dbReference type="InterPro" id="IPR057670">
    <property type="entry name" value="SH3_retrovirus"/>
</dbReference>
<feature type="domain" description="Retroviral polymerase SH3-like" evidence="1">
    <location>
        <begin position="17"/>
        <end position="62"/>
    </location>
</feature>
<keyword evidence="3" id="KW-1185">Reference proteome</keyword>
<name>A0ABQ5B4U1_9ASTR</name>
<proteinExistence type="predicted"/>
<dbReference type="Proteomes" id="UP001151760">
    <property type="component" value="Unassembled WGS sequence"/>
</dbReference>
<evidence type="ECO:0000259" key="1">
    <source>
        <dbReference type="Pfam" id="PF25597"/>
    </source>
</evidence>
<evidence type="ECO:0000313" key="2">
    <source>
        <dbReference type="EMBL" id="GJT09167.1"/>
    </source>
</evidence>
<dbReference type="PANTHER" id="PTHR11439">
    <property type="entry name" value="GAG-POL-RELATED RETROTRANSPOSON"/>
    <property type="match status" value="1"/>
</dbReference>
<dbReference type="SUPFAM" id="SSF56672">
    <property type="entry name" value="DNA/RNA polymerases"/>
    <property type="match status" value="1"/>
</dbReference>
<comment type="caution">
    <text evidence="2">The sequence shown here is derived from an EMBL/GenBank/DDBJ whole genome shotgun (WGS) entry which is preliminary data.</text>
</comment>